<dbReference type="GO" id="GO:0022857">
    <property type="term" value="F:transmembrane transporter activity"/>
    <property type="evidence" value="ECO:0007669"/>
    <property type="project" value="InterPro"/>
</dbReference>
<evidence type="ECO:0000256" key="4">
    <source>
        <dbReference type="ARBA" id="ARBA00022729"/>
    </source>
</evidence>
<evidence type="ECO:0000256" key="8">
    <source>
        <dbReference type="SAM" id="MobiDB-lite"/>
    </source>
</evidence>
<evidence type="ECO:0000256" key="6">
    <source>
        <dbReference type="ARBA" id="ARBA00023139"/>
    </source>
</evidence>
<reference evidence="11" key="1">
    <citation type="submission" date="2017-01" db="EMBL/GenBank/DDBJ databases">
        <authorList>
            <person name="Varghese N."/>
            <person name="Submissions S."/>
        </authorList>
    </citation>
    <scope>NUCLEOTIDE SEQUENCE [LARGE SCALE GENOMIC DNA]</scope>
    <source>
        <strain evidence="11">DSM 22306</strain>
    </source>
</reference>
<evidence type="ECO:0000313" key="10">
    <source>
        <dbReference type="EMBL" id="SIS66805.1"/>
    </source>
</evidence>
<gene>
    <name evidence="10" type="ORF">SAMN05421760_10385</name>
</gene>
<evidence type="ECO:0000256" key="9">
    <source>
        <dbReference type="SAM" id="SignalP"/>
    </source>
</evidence>
<keyword evidence="5" id="KW-0472">Membrane</keyword>
<keyword evidence="11" id="KW-1185">Reference proteome</keyword>
<feature type="chain" id="PRO_5009943207" evidence="9">
    <location>
        <begin position="29"/>
        <end position="580"/>
    </location>
</feature>
<keyword evidence="4 9" id="KW-0732">Signal</keyword>
<protein>
    <submittedName>
        <fullName evidence="10">Carbohydrate ABC transporter substrate-binding protein, CUT1 family</fullName>
    </submittedName>
</protein>
<name>A0A1N7KYY9_9GAMM</name>
<dbReference type="PANTHER" id="PTHR43649:SF33">
    <property type="entry name" value="POLYGALACTURONAN_RHAMNOGALACTURONAN-BINDING PROTEIN YTCQ"/>
    <property type="match status" value="1"/>
</dbReference>
<dbReference type="AlphaFoldDB" id="A0A1N7KYY9"/>
<organism evidence="10 11">
    <name type="scientific">Neptunomonas antarctica</name>
    <dbReference type="NCBI Taxonomy" id="619304"/>
    <lineage>
        <taxon>Bacteria</taxon>
        <taxon>Pseudomonadati</taxon>
        <taxon>Pseudomonadota</taxon>
        <taxon>Gammaproteobacteria</taxon>
        <taxon>Oceanospirillales</taxon>
        <taxon>Oceanospirillaceae</taxon>
        <taxon>Neptunomonas</taxon>
    </lineage>
</organism>
<dbReference type="OrthoDB" id="9812682at2"/>
<dbReference type="InterPro" id="IPR006059">
    <property type="entry name" value="SBP"/>
</dbReference>
<evidence type="ECO:0000256" key="5">
    <source>
        <dbReference type="ARBA" id="ARBA00023136"/>
    </source>
</evidence>
<evidence type="ECO:0000313" key="11">
    <source>
        <dbReference type="Proteomes" id="UP000185999"/>
    </source>
</evidence>
<comment type="similarity">
    <text evidence="2">Belongs to the bacterial solute-binding protein 1 family.</text>
</comment>
<evidence type="ECO:0000256" key="3">
    <source>
        <dbReference type="ARBA" id="ARBA00022475"/>
    </source>
</evidence>
<evidence type="ECO:0000256" key="2">
    <source>
        <dbReference type="ARBA" id="ARBA00008520"/>
    </source>
</evidence>
<dbReference type="InterPro" id="IPR014597">
    <property type="entry name" value="ABC_tp_sb"/>
</dbReference>
<proteinExistence type="inferred from homology"/>
<dbReference type="EMBL" id="FTOE01000003">
    <property type="protein sequence ID" value="SIS66805.1"/>
    <property type="molecule type" value="Genomic_DNA"/>
</dbReference>
<dbReference type="RefSeq" id="WP_054341753.1">
    <property type="nucleotide sequence ID" value="NZ_FTOE01000003.1"/>
</dbReference>
<keyword evidence="3" id="KW-1003">Cell membrane</keyword>
<dbReference type="InterPro" id="IPR050490">
    <property type="entry name" value="Bact_solute-bd_prot1"/>
</dbReference>
<keyword evidence="6" id="KW-0564">Palmitate</keyword>
<dbReference type="PANTHER" id="PTHR43649">
    <property type="entry name" value="ARABINOSE-BINDING PROTEIN-RELATED"/>
    <property type="match status" value="1"/>
</dbReference>
<comment type="subcellular location">
    <subcellularLocation>
        <location evidence="1">Periplasm</location>
    </subcellularLocation>
</comment>
<dbReference type="Proteomes" id="UP000185999">
    <property type="component" value="Unassembled WGS sequence"/>
</dbReference>
<dbReference type="Pfam" id="PF13416">
    <property type="entry name" value="SBP_bac_8"/>
    <property type="match status" value="1"/>
</dbReference>
<dbReference type="GO" id="GO:0042597">
    <property type="term" value="C:periplasmic space"/>
    <property type="evidence" value="ECO:0007669"/>
    <property type="project" value="UniProtKB-SubCell"/>
</dbReference>
<feature type="signal peptide" evidence="9">
    <location>
        <begin position="1"/>
        <end position="28"/>
    </location>
</feature>
<evidence type="ECO:0000256" key="7">
    <source>
        <dbReference type="ARBA" id="ARBA00023288"/>
    </source>
</evidence>
<feature type="region of interest" description="Disordered" evidence="8">
    <location>
        <begin position="534"/>
        <end position="561"/>
    </location>
</feature>
<keyword evidence="7" id="KW-0449">Lipoprotein</keyword>
<dbReference type="STRING" id="619304.SAMN05421760_10385"/>
<sequence>MKKNNKWPKLLILSAAVSAVTMSAYVQADQYSDAAKKWVSNEFQTSTLTEAQQLEELKWFAEAAKPYRGMTINVASETIATHEYESQVLAKAFTELTGITIVHDLMQEGDVVEKLQTQMQSDRNIYDAYINDSDLIGTHFRYGKVVPISDMMEGDGKDVTLPTLDLKDFIGLDFTTGPDGKLYQLPDQQFANLYWFRADWFERADLKKQFKDIYGYELGVPVNWSAYEDIAEFFSVHVKEIDGERVYGHMDYGKKDPSLGWRFTDAWFSMAGAGDKGLPNGLPVDEWGIRVDGCKPVGSSVSRGGATNGPAAVYATTKYVDWLREYAPPEAQGMTFSEAGPVPAQGAIAQQIFWYTAFTASMTSEGLPVVNEDGTPKWRMAPSPKGPYWEEGMKLGYQDTGSWTFMKSTPKERRLAAWLYAQFTVSKTVSLKKTLVGLTPIRESDIFSDAMTEAAPKLGGLVEFYRSPARTQWTPTGTNVPDYPKLAQLWWQHIAEAASGEKTPQQALDGLAAAQDKVMHRLERADVQGECGPKLNPEIDPQEWLSQPGAPKAKLANEKPQGETVAYKDLLKSWKDAAVK</sequence>
<dbReference type="PIRSF" id="PIRSF035859">
    <property type="entry name" value="ABC_tp_sb"/>
    <property type="match status" value="1"/>
</dbReference>
<dbReference type="SUPFAM" id="SSF53850">
    <property type="entry name" value="Periplasmic binding protein-like II"/>
    <property type="match status" value="1"/>
</dbReference>
<dbReference type="Gene3D" id="3.40.190.10">
    <property type="entry name" value="Periplasmic binding protein-like II"/>
    <property type="match status" value="2"/>
</dbReference>
<accession>A0A1N7KYY9</accession>
<evidence type="ECO:0000256" key="1">
    <source>
        <dbReference type="ARBA" id="ARBA00004418"/>
    </source>
</evidence>